<dbReference type="InterPro" id="IPR012337">
    <property type="entry name" value="RNaseH-like_sf"/>
</dbReference>
<proteinExistence type="predicted"/>
<dbReference type="InterPro" id="IPR036397">
    <property type="entry name" value="RNaseH_sf"/>
</dbReference>
<dbReference type="PaxDb" id="4097-A0A1S3YGN6"/>
<dbReference type="KEGG" id="nta:107775999"/>
<organism evidence="2">
    <name type="scientific">Nicotiana tabacum</name>
    <name type="common">Common tobacco</name>
    <dbReference type="NCBI Taxonomy" id="4097"/>
    <lineage>
        <taxon>Eukaryota</taxon>
        <taxon>Viridiplantae</taxon>
        <taxon>Streptophyta</taxon>
        <taxon>Embryophyta</taxon>
        <taxon>Tracheophyta</taxon>
        <taxon>Spermatophyta</taxon>
        <taxon>Magnoliopsida</taxon>
        <taxon>eudicotyledons</taxon>
        <taxon>Gunneridae</taxon>
        <taxon>Pentapetalae</taxon>
        <taxon>asterids</taxon>
        <taxon>lamiids</taxon>
        <taxon>Solanales</taxon>
        <taxon>Solanaceae</taxon>
        <taxon>Nicotianoideae</taxon>
        <taxon>Nicotianeae</taxon>
        <taxon>Nicotiana</taxon>
    </lineage>
</organism>
<dbReference type="Pfam" id="PF13456">
    <property type="entry name" value="RVT_3"/>
    <property type="match status" value="1"/>
</dbReference>
<dbReference type="PANTHER" id="PTHR33116">
    <property type="entry name" value="REVERSE TRANSCRIPTASE ZINC-BINDING DOMAIN-CONTAINING PROTEIN-RELATED-RELATED"/>
    <property type="match status" value="1"/>
</dbReference>
<dbReference type="GO" id="GO:0004523">
    <property type="term" value="F:RNA-DNA hybrid ribonuclease activity"/>
    <property type="evidence" value="ECO:0007669"/>
    <property type="project" value="InterPro"/>
</dbReference>
<dbReference type="Gene3D" id="3.30.420.10">
    <property type="entry name" value="Ribonuclease H-like superfamily/Ribonuclease H"/>
    <property type="match status" value="1"/>
</dbReference>
<reference evidence="2" key="1">
    <citation type="submission" date="2025-08" db="UniProtKB">
        <authorList>
            <consortium name="RefSeq"/>
        </authorList>
    </citation>
    <scope>IDENTIFICATION</scope>
</reference>
<dbReference type="OMA" id="YKSHEEP"/>
<dbReference type="SUPFAM" id="SSF53098">
    <property type="entry name" value="Ribonuclease H-like"/>
    <property type="match status" value="1"/>
</dbReference>
<dbReference type="InterPro" id="IPR044730">
    <property type="entry name" value="RNase_H-like_dom_plant"/>
</dbReference>
<evidence type="ECO:0000259" key="1">
    <source>
        <dbReference type="PROSITE" id="PS50879"/>
    </source>
</evidence>
<dbReference type="PANTHER" id="PTHR33116:SF67">
    <property type="entry name" value="REVERSE TRANSCRIPTASE"/>
    <property type="match status" value="1"/>
</dbReference>
<gene>
    <name evidence="2" type="primary">LOC107775999</name>
</gene>
<evidence type="ECO:0000313" key="2">
    <source>
        <dbReference type="RefSeq" id="XP_016451290.1"/>
    </source>
</evidence>
<name>A0A1S3YGN6_TOBAC</name>
<dbReference type="OrthoDB" id="1288152at2759"/>
<protein>
    <recommendedName>
        <fullName evidence="1">RNase H type-1 domain-containing protein</fullName>
    </recommendedName>
</protein>
<dbReference type="InterPro" id="IPR002156">
    <property type="entry name" value="RNaseH_domain"/>
</dbReference>
<dbReference type="CDD" id="cd06222">
    <property type="entry name" value="RNase_H_like"/>
    <property type="match status" value="1"/>
</dbReference>
<dbReference type="GO" id="GO:0003676">
    <property type="term" value="F:nucleic acid binding"/>
    <property type="evidence" value="ECO:0007669"/>
    <property type="project" value="InterPro"/>
</dbReference>
<dbReference type="PROSITE" id="PS50879">
    <property type="entry name" value="RNASE_H_1"/>
    <property type="match status" value="1"/>
</dbReference>
<accession>A0A1S3YGN6</accession>
<feature type="domain" description="RNase H type-1" evidence="1">
    <location>
        <begin position="407"/>
        <end position="536"/>
    </location>
</feature>
<sequence>MNSYSSSTSLPTNSLEQPGSNLIADHSLYKSHEEPQVISEGKQAKTYLRKKTLFQKGEEEVECPPINHLAYADDIVIFSGGNSNSINLITNIRHSYEKSSGQKVNKDKSFFLTAPKTAVVRVNRIRNYTGFMDKEFSFTYLGRPIYIGRKTTVYFDGMVNSIVKKLNGWHGKLLSYGGKVILIKNVLQALPTYSLSVMCPPKAILKLIEKHFANFFWGYNRDQISITRDPGKNFVILLTKEGLGSEECKILPILLATKRWWRFRTIPSLWAIFMNQKYYARVHPLIKHNVSGNSHSWQKMIQDNWTGKGPLASLYPNANKSSKILIKDFIQDGKWNIQRLKDLLQDEFIHHIENINIGRHDLPDQAFWDLTEMGKYSNKTALHLFRDTKEKDQFLTKAISVCWNKPKHGSIKVNTNGSFIHGNGKVGLGGVVRNDQGDLIMAFSIPSKCSSNNMAEAQAAMFGINWYVQNGFSNFTIELDSMLVMNMLKEGDTNNYRLKKIIKDTSQIMNQTNISPMHCFREANEVGDSLAKLATTNSEAKLYLSFQQLPKGTKGSFVLDKHQMITVRLKYNKANFFVS</sequence>
<dbReference type="AlphaFoldDB" id="A0A1S3YGN6"/>
<dbReference type="RefSeq" id="XP_016451290.1">
    <property type="nucleotide sequence ID" value="XM_016595804.1"/>
</dbReference>